<evidence type="ECO:0000256" key="3">
    <source>
        <dbReference type="ARBA" id="ARBA00023239"/>
    </source>
</evidence>
<dbReference type="EC" id="4.1.3.40" evidence="4"/>
<sequence length="178" mass="19968">MSDFKQLHVSALMGANWEAPDWQQLETTRKGEWLLEAHSMTERLKACCATLDVEVLGLHQCDMETLTSSERELLGHEGCLVREVVLSGDNMPWLCARTLVPMSTLTEKEEDIAQLGAVPLGQRVFTQANARRDAIEVATVIVKGEALLARRSRLWVNNKPMLVSELFLPHAPIYQEEG</sequence>
<gene>
    <name evidence="4" type="primary">ubiC</name>
    <name evidence="5" type="ORF">SAMN03084138_03698</name>
</gene>
<proteinExistence type="inferred from homology"/>
<dbReference type="GO" id="GO:0008813">
    <property type="term" value="F:chorismate lyase activity"/>
    <property type="evidence" value="ECO:0007669"/>
    <property type="project" value="UniProtKB-UniRule"/>
</dbReference>
<dbReference type="GO" id="GO:0042866">
    <property type="term" value="P:pyruvate biosynthetic process"/>
    <property type="evidence" value="ECO:0007669"/>
    <property type="project" value="UniProtKB-UniRule"/>
</dbReference>
<comment type="function">
    <text evidence="4">Removes the pyruvyl group from chorismate, with concomitant aromatization of the ring, to provide 4-hydroxybenzoate (4HB) for the ubiquinone pathway.</text>
</comment>
<dbReference type="RefSeq" id="WP_017009488.1">
    <property type="nucleotide sequence ID" value="NZ_FOWR01000033.1"/>
</dbReference>
<accession>A0A1I5UQP2</accession>
<keyword evidence="4" id="KW-0670">Pyruvate</keyword>
<dbReference type="Pfam" id="PF04345">
    <property type="entry name" value="Chor_lyase"/>
    <property type="match status" value="1"/>
</dbReference>
<organism evidence="5 6">
    <name type="scientific">Enterovibrio norvegicus DSM 15893</name>
    <dbReference type="NCBI Taxonomy" id="1121869"/>
    <lineage>
        <taxon>Bacteria</taxon>
        <taxon>Pseudomonadati</taxon>
        <taxon>Pseudomonadota</taxon>
        <taxon>Gammaproteobacteria</taxon>
        <taxon>Vibrionales</taxon>
        <taxon>Vibrionaceae</taxon>
        <taxon>Enterovibrio</taxon>
    </lineage>
</organism>
<dbReference type="SUPFAM" id="SSF64288">
    <property type="entry name" value="Chorismate lyase-like"/>
    <property type="match status" value="1"/>
</dbReference>
<dbReference type="GO" id="GO:0006744">
    <property type="term" value="P:ubiquinone biosynthetic process"/>
    <property type="evidence" value="ECO:0007669"/>
    <property type="project" value="UniProtKB-UniRule"/>
</dbReference>
<dbReference type="HAMAP" id="MF_01632">
    <property type="entry name" value="UbiC"/>
    <property type="match status" value="1"/>
</dbReference>
<dbReference type="InterPro" id="IPR007440">
    <property type="entry name" value="Chorismate--pyruvate_lyase"/>
</dbReference>
<dbReference type="GO" id="GO:0005829">
    <property type="term" value="C:cytosol"/>
    <property type="evidence" value="ECO:0007669"/>
    <property type="project" value="TreeGrafter"/>
</dbReference>
<evidence type="ECO:0000256" key="4">
    <source>
        <dbReference type="HAMAP-Rule" id="MF_01632"/>
    </source>
</evidence>
<evidence type="ECO:0000313" key="6">
    <source>
        <dbReference type="Proteomes" id="UP000182692"/>
    </source>
</evidence>
<dbReference type="PANTHER" id="PTHR38683">
    <property type="entry name" value="CHORISMATE PYRUVATE-LYASE"/>
    <property type="match status" value="1"/>
</dbReference>
<dbReference type="GeneID" id="35874047"/>
<name>A0A1I5UQP2_9GAMM</name>
<comment type="pathway">
    <text evidence="4">Cofactor biosynthesis; ubiquinone biosynthesis.</text>
</comment>
<reference evidence="5 6" key="1">
    <citation type="submission" date="2016-10" db="EMBL/GenBank/DDBJ databases">
        <authorList>
            <person name="de Groot N.N."/>
        </authorList>
    </citation>
    <scope>NUCLEOTIDE SEQUENCE [LARGE SCALE GENOMIC DNA]</scope>
    <source>
        <strain evidence="5 6">DSM 15893</strain>
    </source>
</reference>
<evidence type="ECO:0000256" key="1">
    <source>
        <dbReference type="ARBA" id="ARBA00022490"/>
    </source>
</evidence>
<feature type="binding site" evidence="4">
    <location>
        <position position="40"/>
    </location>
    <ligand>
        <name>substrate</name>
    </ligand>
</feature>
<keyword evidence="2 4" id="KW-0831">Ubiquinone biosynthesis</keyword>
<comment type="subcellular location">
    <subcellularLocation>
        <location evidence="4">Cytoplasm</location>
    </subcellularLocation>
</comment>
<dbReference type="UniPathway" id="UPA00232"/>
<dbReference type="EMBL" id="FOWR01000033">
    <property type="protein sequence ID" value="SFP97555.1"/>
    <property type="molecule type" value="Genomic_DNA"/>
</dbReference>
<feature type="binding site" evidence="4">
    <location>
        <position position="120"/>
    </location>
    <ligand>
        <name>substrate</name>
    </ligand>
</feature>
<dbReference type="InterPro" id="IPR028978">
    <property type="entry name" value="Chorismate_lyase_/UTRA_dom_sf"/>
</dbReference>
<keyword evidence="3 4" id="KW-0456">Lyase</keyword>
<comment type="catalytic activity">
    <reaction evidence="4">
        <text>chorismate = 4-hydroxybenzoate + pyruvate</text>
        <dbReference type="Rhea" id="RHEA:16505"/>
        <dbReference type="ChEBI" id="CHEBI:15361"/>
        <dbReference type="ChEBI" id="CHEBI:17879"/>
        <dbReference type="ChEBI" id="CHEBI:29748"/>
        <dbReference type="EC" id="4.1.3.40"/>
    </reaction>
</comment>
<dbReference type="PANTHER" id="PTHR38683:SF1">
    <property type="entry name" value="CHORISMATE PYRUVATE-LYASE"/>
    <property type="match status" value="1"/>
</dbReference>
<evidence type="ECO:0000313" key="5">
    <source>
        <dbReference type="EMBL" id="SFP97555.1"/>
    </source>
</evidence>
<feature type="binding site" evidence="4">
    <location>
        <position position="165"/>
    </location>
    <ligand>
        <name>substrate</name>
    </ligand>
</feature>
<keyword evidence="1 4" id="KW-0963">Cytoplasm</keyword>
<dbReference type="STRING" id="1121869.SAMN03084138_03698"/>
<dbReference type="AlphaFoldDB" id="A0A1I5UQP2"/>
<dbReference type="OrthoDB" id="9789493at2"/>
<dbReference type="Gene3D" id="3.40.1410.10">
    <property type="entry name" value="Chorismate lyase-like"/>
    <property type="match status" value="1"/>
</dbReference>
<protein>
    <recommendedName>
        <fullName evidence="4">Probable chorismate pyruvate-lyase</fullName>
        <shortName evidence="4">CL</shortName>
        <shortName evidence="4">CPL</shortName>
        <ecNumber evidence="4">4.1.3.40</ecNumber>
    </recommendedName>
</protein>
<comment type="similarity">
    <text evidence="4">Belongs to the UbiC family.</text>
</comment>
<evidence type="ECO:0000256" key="2">
    <source>
        <dbReference type="ARBA" id="ARBA00022688"/>
    </source>
</evidence>
<feature type="binding site" evidence="4">
    <location>
        <position position="82"/>
    </location>
    <ligand>
        <name>substrate</name>
    </ligand>
</feature>
<dbReference type="Proteomes" id="UP000182692">
    <property type="component" value="Unassembled WGS sequence"/>
</dbReference>